<comment type="caution">
    <text evidence="1">The sequence shown here is derived from an EMBL/GenBank/DDBJ whole genome shotgun (WGS) entry which is preliminary data.</text>
</comment>
<reference evidence="1 2" key="1">
    <citation type="submission" date="2024-09" db="EMBL/GenBank/DDBJ databases">
        <title>Genome sequencing and assembly of Phytophthora oleae, isolate VK10A, causative agent of rot of olive drupes.</title>
        <authorList>
            <person name="Conti Taguali S."/>
            <person name="Riolo M."/>
            <person name="La Spada F."/>
            <person name="Cacciola S.O."/>
            <person name="Dionisio G."/>
        </authorList>
    </citation>
    <scope>NUCLEOTIDE SEQUENCE [LARGE SCALE GENOMIC DNA]</scope>
    <source>
        <strain evidence="1 2">VK10A</strain>
    </source>
</reference>
<name>A0ABD3FEN8_9STRA</name>
<accession>A0ABD3FEN8</accession>
<keyword evidence="2" id="KW-1185">Reference proteome</keyword>
<evidence type="ECO:0000313" key="2">
    <source>
        <dbReference type="Proteomes" id="UP001632037"/>
    </source>
</evidence>
<gene>
    <name evidence="1" type="ORF">V7S43_009454</name>
</gene>
<proteinExistence type="predicted"/>
<organism evidence="1 2">
    <name type="scientific">Phytophthora oleae</name>
    <dbReference type="NCBI Taxonomy" id="2107226"/>
    <lineage>
        <taxon>Eukaryota</taxon>
        <taxon>Sar</taxon>
        <taxon>Stramenopiles</taxon>
        <taxon>Oomycota</taxon>
        <taxon>Peronosporomycetes</taxon>
        <taxon>Peronosporales</taxon>
        <taxon>Peronosporaceae</taxon>
        <taxon>Phytophthora</taxon>
    </lineage>
</organism>
<evidence type="ECO:0000313" key="1">
    <source>
        <dbReference type="EMBL" id="KAL3665418.1"/>
    </source>
</evidence>
<dbReference type="EMBL" id="JBIMZQ010000020">
    <property type="protein sequence ID" value="KAL3665418.1"/>
    <property type="molecule type" value="Genomic_DNA"/>
</dbReference>
<dbReference type="AlphaFoldDB" id="A0ABD3FEN8"/>
<sequence>MTSCVFSGKYSLQLCIKYKKYYKGLFLGLVDLSIINDKGVEVLEARLGLSGGSSALGAKTGVKTT</sequence>
<dbReference type="Proteomes" id="UP001632037">
    <property type="component" value="Unassembled WGS sequence"/>
</dbReference>
<protein>
    <submittedName>
        <fullName evidence="1">Uncharacterized protein</fullName>
    </submittedName>
</protein>